<dbReference type="SUPFAM" id="SSF53850">
    <property type="entry name" value="Periplasmic binding protein-like II"/>
    <property type="match status" value="1"/>
</dbReference>
<dbReference type="HOGENOM" id="CLU_026228_0_0_5"/>
<reference evidence="4 5" key="1">
    <citation type="submission" date="2013-07" db="EMBL/GenBank/DDBJ databases">
        <title>Completed genome of Sphingomonas sanxanigenens NX02.</title>
        <authorList>
            <person name="Ma T."/>
            <person name="Huang H."/>
            <person name="Wu M."/>
            <person name="Li X."/>
            <person name="Li G."/>
        </authorList>
    </citation>
    <scope>NUCLEOTIDE SEQUENCE [LARGE SCALE GENOMIC DNA]</scope>
    <source>
        <strain evidence="4 5">NX02</strain>
    </source>
</reference>
<feature type="signal peptide" evidence="2">
    <location>
        <begin position="1"/>
        <end position="23"/>
    </location>
</feature>
<dbReference type="RefSeq" id="WP_025292051.1">
    <property type="nucleotide sequence ID" value="NZ_CP006644.1"/>
</dbReference>
<feature type="domain" description="PBP" evidence="3">
    <location>
        <begin position="21"/>
        <end position="299"/>
    </location>
</feature>
<keyword evidence="1 2" id="KW-0732">Signal</keyword>
<evidence type="ECO:0000313" key="5">
    <source>
        <dbReference type="Proteomes" id="UP000018851"/>
    </source>
</evidence>
<dbReference type="Gene3D" id="3.40.190.10">
    <property type="entry name" value="Periplasmic binding protein-like II"/>
    <property type="match status" value="2"/>
</dbReference>
<dbReference type="Proteomes" id="UP000018851">
    <property type="component" value="Chromosome"/>
</dbReference>
<dbReference type="PANTHER" id="PTHR30570:SF1">
    <property type="entry name" value="PHOSPHATE-BINDING PROTEIN PSTS"/>
    <property type="match status" value="1"/>
</dbReference>
<protein>
    <recommendedName>
        <fullName evidence="3">PBP domain-containing protein</fullName>
    </recommendedName>
</protein>
<dbReference type="PROSITE" id="PS51257">
    <property type="entry name" value="PROKAR_LIPOPROTEIN"/>
    <property type="match status" value="1"/>
</dbReference>
<dbReference type="InterPro" id="IPR024370">
    <property type="entry name" value="PBP_domain"/>
</dbReference>
<dbReference type="PATRIC" id="fig|1123269.5.peg.2043"/>
<keyword evidence="5" id="KW-1185">Reference proteome</keyword>
<dbReference type="AlphaFoldDB" id="W0A7A6"/>
<evidence type="ECO:0000256" key="2">
    <source>
        <dbReference type="SAM" id="SignalP"/>
    </source>
</evidence>
<dbReference type="KEGG" id="ssan:NX02_10535"/>
<feature type="chain" id="PRO_5004785139" description="PBP domain-containing protein" evidence="2">
    <location>
        <begin position="24"/>
        <end position="342"/>
    </location>
</feature>
<dbReference type="STRING" id="1123269.NX02_10535"/>
<dbReference type="Pfam" id="PF12849">
    <property type="entry name" value="PBP_like_2"/>
    <property type="match status" value="1"/>
</dbReference>
<accession>W0A7A6</accession>
<dbReference type="OrthoDB" id="9790048at2"/>
<evidence type="ECO:0000259" key="3">
    <source>
        <dbReference type="Pfam" id="PF12849"/>
    </source>
</evidence>
<dbReference type="InterPro" id="IPR050811">
    <property type="entry name" value="Phosphate_ABC_transporter"/>
</dbReference>
<dbReference type="EMBL" id="CP006644">
    <property type="protein sequence ID" value="AHE53824.1"/>
    <property type="molecule type" value="Genomic_DNA"/>
</dbReference>
<dbReference type="CDD" id="cd13654">
    <property type="entry name" value="PBP2_phosphate_like_2"/>
    <property type="match status" value="1"/>
</dbReference>
<gene>
    <name evidence="4" type="ORF">NX02_10535</name>
</gene>
<dbReference type="eggNOG" id="COG0226">
    <property type="taxonomic scope" value="Bacteria"/>
</dbReference>
<dbReference type="PANTHER" id="PTHR30570">
    <property type="entry name" value="PERIPLASMIC PHOSPHATE BINDING COMPONENT OF PHOSPHATE ABC TRANSPORTER"/>
    <property type="match status" value="1"/>
</dbReference>
<proteinExistence type="predicted"/>
<organism evidence="4 5">
    <name type="scientific">Sphingomonas sanxanigenens DSM 19645 = NX02</name>
    <dbReference type="NCBI Taxonomy" id="1123269"/>
    <lineage>
        <taxon>Bacteria</taxon>
        <taxon>Pseudomonadati</taxon>
        <taxon>Pseudomonadota</taxon>
        <taxon>Alphaproteobacteria</taxon>
        <taxon>Sphingomonadales</taxon>
        <taxon>Sphingomonadaceae</taxon>
        <taxon>Sphingomonas</taxon>
    </lineage>
</organism>
<name>W0A7A6_9SPHN</name>
<evidence type="ECO:0000256" key="1">
    <source>
        <dbReference type="ARBA" id="ARBA00022729"/>
    </source>
</evidence>
<evidence type="ECO:0000313" key="4">
    <source>
        <dbReference type="EMBL" id="AHE53824.1"/>
    </source>
</evidence>
<sequence length="342" mass="37330">MFAKRAIAAAALLMIAGCGQPGARDQIRIVGSSTVYPFTTAVAEWFVRTNPRFKSPVVEQTGTGAGMSLFCRGIGAQHPDVENASRRIKKSEYEECARNGVKDIVEIQVGIDGIAFAESVRGPRFELTLTDIYKAVAATPYGKPNTATRWNQVNPSFPDIPIQVYGPPSTSGTRDALTELIMAKACDADPAIKALKERDADRHKAICTKVREDGAYINTGENDNLIVQKLGANPNALGIFGYSFLEENMDRLRGIPLDGIQPTYESISSFRYPGARPLYIYVKSAHLRAIPGLREFVAEYANGWNPGGYLMRRGMILSPDPIRMQSAKIAAAFTPLDPKGLK</sequence>